<dbReference type="Gene3D" id="2.40.10.10">
    <property type="entry name" value="Trypsin-like serine proteases"/>
    <property type="match status" value="1"/>
</dbReference>
<sequence>MNKYNDNIDSFLKDNYNTSILTDETKLLSFLKNINEQGTGLLKNDLLYQSSLGFYRINVSKIIPIKRKLQSELLIYFQKYLQGQLVMNKGKLLTDANKTLRIAYGAKGIGYTANKHESGQTYLSEMMAKWEQESPESVYYIPAKLRKLYDEKDLGKYRNNGNSVVNFLANIHTSGGNSGSSVLNDKGYLVGLNFDRLADGVASDYRYDMNNSKNISVNISLILFLLEKYSYSKHLLSEINIISQD</sequence>
<proteinExistence type="inferred from homology"/>
<dbReference type="InterPro" id="IPR009003">
    <property type="entry name" value="Peptidase_S1_PA"/>
</dbReference>
<dbReference type="PANTHER" id="PTHR38469">
    <property type="entry name" value="PERIPLASMIC PEPTIDASE SUBFAMILY S1B"/>
    <property type="match status" value="1"/>
</dbReference>
<dbReference type="OrthoDB" id="9805367at2"/>
<dbReference type="Proteomes" id="UP000297861">
    <property type="component" value="Unassembled WGS sequence"/>
</dbReference>
<comment type="caution">
    <text evidence="7">The sequence shown here is derived from an EMBL/GenBank/DDBJ whole genome shotgun (WGS) entry which is preliminary data.</text>
</comment>
<dbReference type="Pfam" id="PF10459">
    <property type="entry name" value="Peptidase_S46"/>
    <property type="match status" value="1"/>
</dbReference>
<keyword evidence="6" id="KW-0720">Serine protease</keyword>
<evidence type="ECO:0000256" key="6">
    <source>
        <dbReference type="ARBA" id="ARBA00022825"/>
    </source>
</evidence>
<dbReference type="EMBL" id="SOML01000004">
    <property type="protein sequence ID" value="TFD96842.1"/>
    <property type="molecule type" value="Genomic_DNA"/>
</dbReference>
<evidence type="ECO:0000256" key="2">
    <source>
        <dbReference type="ARBA" id="ARBA00022438"/>
    </source>
</evidence>
<reference evidence="7 8" key="1">
    <citation type="submission" date="2019-03" db="EMBL/GenBank/DDBJ databases">
        <title>San Antonio Military Medical Center submission to MRSN (WRAIR), pending publication.</title>
        <authorList>
            <person name="Blyth D.M."/>
            <person name="Mccarthy S.L."/>
            <person name="Schall S.E."/>
            <person name="Stam J.A."/>
            <person name="Ong A.C."/>
            <person name="Mcgann P.T."/>
        </authorList>
    </citation>
    <scope>NUCLEOTIDE SEQUENCE [LARGE SCALE GENOMIC DNA]</scope>
    <source>
        <strain evidence="7 8">MRSN571793</strain>
    </source>
</reference>
<dbReference type="GO" id="GO:0008239">
    <property type="term" value="F:dipeptidyl-peptidase activity"/>
    <property type="evidence" value="ECO:0007669"/>
    <property type="project" value="InterPro"/>
</dbReference>
<dbReference type="RefSeq" id="WP_084158592.1">
    <property type="nucleotide sequence ID" value="NZ_JAWZLG010000017.1"/>
</dbReference>
<name>A0A4Y8L5S7_9BACT</name>
<dbReference type="SUPFAM" id="SSF50494">
    <property type="entry name" value="Trypsin-like serine proteases"/>
    <property type="match status" value="1"/>
</dbReference>
<protein>
    <recommendedName>
        <fullName evidence="9">Serine protease</fullName>
    </recommendedName>
</protein>
<dbReference type="AlphaFoldDB" id="A0A4Y8L5S7"/>
<evidence type="ECO:0008006" key="9">
    <source>
        <dbReference type="Google" id="ProtNLM"/>
    </source>
</evidence>
<evidence type="ECO:0000256" key="4">
    <source>
        <dbReference type="ARBA" id="ARBA00022729"/>
    </source>
</evidence>
<dbReference type="GO" id="GO:0070009">
    <property type="term" value="F:serine-type aminopeptidase activity"/>
    <property type="evidence" value="ECO:0007669"/>
    <property type="project" value="InterPro"/>
</dbReference>
<evidence type="ECO:0000313" key="7">
    <source>
        <dbReference type="EMBL" id="TFD96842.1"/>
    </source>
</evidence>
<keyword evidence="2" id="KW-0031">Aminopeptidase</keyword>
<keyword evidence="3" id="KW-0645">Protease</keyword>
<keyword evidence="4" id="KW-0732">Signal</keyword>
<dbReference type="InterPro" id="IPR019500">
    <property type="entry name" value="Pep_S46"/>
</dbReference>
<dbReference type="STRING" id="1121485.GCA_000426485_00286"/>
<dbReference type="PANTHER" id="PTHR38469:SF1">
    <property type="entry name" value="PERIPLASMIC PEPTIDASE SUBFAMILY S1B"/>
    <property type="match status" value="1"/>
</dbReference>
<dbReference type="InterPro" id="IPR043504">
    <property type="entry name" value="Peptidase_S1_PA_chymotrypsin"/>
</dbReference>
<gene>
    <name evidence="7" type="ORF">E2605_08490</name>
</gene>
<evidence type="ECO:0000256" key="1">
    <source>
        <dbReference type="ARBA" id="ARBA00010491"/>
    </source>
</evidence>
<comment type="similarity">
    <text evidence="1">Belongs to the peptidase S46 family.</text>
</comment>
<evidence type="ECO:0000313" key="8">
    <source>
        <dbReference type="Proteomes" id="UP000297861"/>
    </source>
</evidence>
<dbReference type="GO" id="GO:0006508">
    <property type="term" value="P:proteolysis"/>
    <property type="evidence" value="ECO:0007669"/>
    <property type="project" value="UniProtKB-KW"/>
</dbReference>
<keyword evidence="8" id="KW-1185">Reference proteome</keyword>
<keyword evidence="5" id="KW-0378">Hydrolase</keyword>
<dbReference type="GO" id="GO:0043171">
    <property type="term" value="P:peptide catabolic process"/>
    <property type="evidence" value="ECO:0007669"/>
    <property type="project" value="UniProtKB-ARBA"/>
</dbReference>
<evidence type="ECO:0000256" key="3">
    <source>
        <dbReference type="ARBA" id="ARBA00022670"/>
    </source>
</evidence>
<accession>A0A4Y8L5S7</accession>
<organism evidence="7 8">
    <name type="scientific">Dysgonomonas capnocytophagoides</name>
    <dbReference type="NCBI Taxonomy" id="45254"/>
    <lineage>
        <taxon>Bacteria</taxon>
        <taxon>Pseudomonadati</taxon>
        <taxon>Bacteroidota</taxon>
        <taxon>Bacteroidia</taxon>
        <taxon>Bacteroidales</taxon>
        <taxon>Dysgonomonadaceae</taxon>
        <taxon>Dysgonomonas</taxon>
    </lineage>
</organism>
<evidence type="ECO:0000256" key="5">
    <source>
        <dbReference type="ARBA" id="ARBA00022801"/>
    </source>
</evidence>